<sequence>MPIQTKFTALTVPTFSILLLVFTFVTLLIWSIFSASDVVYARTALAGISKSVAENFEHREKFNATEREFFEALNRLNLPRSTSEDAELCNWPSVDIGEIVSVEPECIGTREDREKFVIAAINRRNQRDATLFSVYNTFNLSCSLALQYLTSEERLPCESLTHGYLELSDRNAEQGKQNSETYFYEILRLAVEKDVREKNNYFLPIAFGFFGACIFALWEILSKYQQDNGGIVKITTADAIQYWLRSCLGAISGLIIGYVSVPISPDVTASPLFLSLVAGFSVDAVISILKRISSTLTYENSIEPKK</sequence>
<protein>
    <submittedName>
        <fullName evidence="2">Uncharacterized protein</fullName>
    </submittedName>
</protein>
<dbReference type="AlphaFoldDB" id="A0A0B3Z818"/>
<proteinExistence type="predicted"/>
<keyword evidence="1" id="KW-1133">Transmembrane helix</keyword>
<evidence type="ECO:0000313" key="2">
    <source>
        <dbReference type="EMBL" id="KHT54455.1"/>
    </source>
</evidence>
<accession>A0A0B3Z818</accession>
<reference evidence="2 3" key="1">
    <citation type="submission" date="2014-12" db="EMBL/GenBank/DDBJ databases">
        <title>Genome sequencing of Alteromonas marina AD001.</title>
        <authorList>
            <person name="Adrian T.G.S."/>
            <person name="Chan K.G."/>
        </authorList>
    </citation>
    <scope>NUCLEOTIDE SEQUENCE [LARGE SCALE GENOMIC DNA]</scope>
    <source>
        <strain evidence="2 3">AD001</strain>
    </source>
</reference>
<keyword evidence="1" id="KW-0812">Transmembrane</keyword>
<gene>
    <name evidence="2" type="ORF">RJ41_08055</name>
</gene>
<feature type="transmembrane region" description="Helical" evidence="1">
    <location>
        <begin position="201"/>
        <end position="221"/>
    </location>
</feature>
<keyword evidence="3" id="KW-1185">Reference proteome</keyword>
<organism evidence="2 3">
    <name type="scientific">Alteromonas marina</name>
    <dbReference type="NCBI Taxonomy" id="203795"/>
    <lineage>
        <taxon>Bacteria</taxon>
        <taxon>Pseudomonadati</taxon>
        <taxon>Pseudomonadota</taxon>
        <taxon>Gammaproteobacteria</taxon>
        <taxon>Alteromonadales</taxon>
        <taxon>Alteromonadaceae</taxon>
        <taxon>Alteromonas/Salinimonas group</taxon>
        <taxon>Alteromonas</taxon>
    </lineage>
</organism>
<comment type="caution">
    <text evidence="2">The sequence shown here is derived from an EMBL/GenBank/DDBJ whole genome shotgun (WGS) entry which is preliminary data.</text>
</comment>
<feature type="transmembrane region" description="Helical" evidence="1">
    <location>
        <begin position="269"/>
        <end position="289"/>
    </location>
</feature>
<feature type="transmembrane region" description="Helical" evidence="1">
    <location>
        <begin position="242"/>
        <end position="263"/>
    </location>
</feature>
<evidence type="ECO:0000256" key="1">
    <source>
        <dbReference type="SAM" id="Phobius"/>
    </source>
</evidence>
<dbReference type="RefSeq" id="WP_039219097.1">
    <property type="nucleotide sequence ID" value="NZ_JWLW01000012.1"/>
</dbReference>
<dbReference type="EMBL" id="JWLW01000012">
    <property type="protein sequence ID" value="KHT54455.1"/>
    <property type="molecule type" value="Genomic_DNA"/>
</dbReference>
<evidence type="ECO:0000313" key="3">
    <source>
        <dbReference type="Proteomes" id="UP000031197"/>
    </source>
</evidence>
<name>A0A0B3Z818_9ALTE</name>
<dbReference type="Proteomes" id="UP000031197">
    <property type="component" value="Unassembled WGS sequence"/>
</dbReference>
<feature type="transmembrane region" description="Helical" evidence="1">
    <location>
        <begin position="7"/>
        <end position="33"/>
    </location>
</feature>
<keyword evidence="1" id="KW-0472">Membrane</keyword>